<name>G6XKH4_9PROT</name>
<sequence length="38" mass="4433">MTQKIFFPGKIHRFHDETVCFSASYGFFLPIMTALCFT</sequence>
<accession>G6XKH4</accession>
<proteinExistence type="predicted"/>
<reference evidence="1 2" key="1">
    <citation type="submission" date="2011-10" db="EMBL/GenBank/DDBJ databases">
        <title>Genome sequence of Gluconobacter morbifer G707, isolated from Drosophila gut.</title>
        <authorList>
            <person name="Lee W.-J."/>
            <person name="Kim E.-K."/>
        </authorList>
    </citation>
    <scope>NUCLEOTIDE SEQUENCE [LARGE SCALE GENOMIC DNA]</scope>
    <source>
        <strain evidence="1 2">G707</strain>
    </source>
</reference>
<dbReference type="EMBL" id="AGQV01000006">
    <property type="protein sequence ID" value="EHH67771.1"/>
    <property type="molecule type" value="Genomic_DNA"/>
</dbReference>
<evidence type="ECO:0000313" key="2">
    <source>
        <dbReference type="Proteomes" id="UP000004949"/>
    </source>
</evidence>
<comment type="caution">
    <text evidence="1">The sequence shown here is derived from an EMBL/GenBank/DDBJ whole genome shotgun (WGS) entry which is preliminary data.</text>
</comment>
<protein>
    <submittedName>
        <fullName evidence="1">Uncharacterized protein</fullName>
    </submittedName>
</protein>
<dbReference type="PATRIC" id="fig|1088869.3.peg.1984"/>
<keyword evidence="2" id="KW-1185">Reference proteome</keyword>
<dbReference type="Proteomes" id="UP000004949">
    <property type="component" value="Unassembled WGS sequence"/>
</dbReference>
<evidence type="ECO:0000313" key="1">
    <source>
        <dbReference type="EMBL" id="EHH67771.1"/>
    </source>
</evidence>
<gene>
    <name evidence="1" type="ORF">GMO_19900</name>
</gene>
<organism evidence="1 2">
    <name type="scientific">Gluconobacter morbifer G707</name>
    <dbReference type="NCBI Taxonomy" id="1088869"/>
    <lineage>
        <taxon>Bacteria</taxon>
        <taxon>Pseudomonadati</taxon>
        <taxon>Pseudomonadota</taxon>
        <taxon>Alphaproteobacteria</taxon>
        <taxon>Acetobacterales</taxon>
        <taxon>Acetobacteraceae</taxon>
        <taxon>Gluconobacter</taxon>
    </lineage>
</organism>
<dbReference type="AlphaFoldDB" id="G6XKH4"/>